<sequence>MAPSSWPTCWEGTCFVRAAWTVAPPSPPMAVSMPAKTKTPSWRASIAKRDGTNGSTPASRRSNGARRRTRSSCTSPSSCRPSGAPLPPSSAAPPTSASSATRSSSTRPRPARPAAWA</sequence>
<gene>
    <name evidence="2" type="ORF">BN1708_018203</name>
</gene>
<feature type="region of interest" description="Disordered" evidence="1">
    <location>
        <begin position="23"/>
        <end position="117"/>
    </location>
</feature>
<dbReference type="AlphaFoldDB" id="A0A0G4LWH1"/>
<protein>
    <submittedName>
        <fullName evidence="2">Uncharacterized protein</fullName>
    </submittedName>
</protein>
<evidence type="ECO:0000256" key="1">
    <source>
        <dbReference type="SAM" id="MobiDB-lite"/>
    </source>
</evidence>
<dbReference type="Proteomes" id="UP000044602">
    <property type="component" value="Unassembled WGS sequence"/>
</dbReference>
<reference evidence="2 3" key="1">
    <citation type="submission" date="2015-05" db="EMBL/GenBank/DDBJ databases">
        <authorList>
            <person name="Wang D.B."/>
            <person name="Wang M."/>
        </authorList>
    </citation>
    <scope>NUCLEOTIDE SEQUENCE [LARGE SCALE GENOMIC DNA]</scope>
    <source>
        <strain evidence="2">VL1</strain>
    </source>
</reference>
<feature type="compositionally biased region" description="Low complexity" evidence="1">
    <location>
        <begin position="92"/>
        <end position="117"/>
    </location>
</feature>
<feature type="compositionally biased region" description="Low complexity" evidence="1">
    <location>
        <begin position="71"/>
        <end position="83"/>
    </location>
</feature>
<proteinExistence type="predicted"/>
<dbReference type="EMBL" id="CVQH01019879">
    <property type="protein sequence ID" value="CRK25930.1"/>
    <property type="molecule type" value="Genomic_DNA"/>
</dbReference>
<evidence type="ECO:0000313" key="3">
    <source>
        <dbReference type="Proteomes" id="UP000044602"/>
    </source>
</evidence>
<name>A0A0G4LWH1_VERLO</name>
<accession>A0A0G4LWH1</accession>
<organism evidence="2 3">
    <name type="scientific">Verticillium longisporum</name>
    <name type="common">Verticillium dahliae var. longisporum</name>
    <dbReference type="NCBI Taxonomy" id="100787"/>
    <lineage>
        <taxon>Eukaryota</taxon>
        <taxon>Fungi</taxon>
        <taxon>Dikarya</taxon>
        <taxon>Ascomycota</taxon>
        <taxon>Pezizomycotina</taxon>
        <taxon>Sordariomycetes</taxon>
        <taxon>Hypocreomycetidae</taxon>
        <taxon>Glomerellales</taxon>
        <taxon>Plectosphaerellaceae</taxon>
        <taxon>Verticillium</taxon>
    </lineage>
</organism>
<keyword evidence="3" id="KW-1185">Reference proteome</keyword>
<evidence type="ECO:0000313" key="2">
    <source>
        <dbReference type="EMBL" id="CRK25930.1"/>
    </source>
</evidence>